<name>A0ABP4UFJ1_9MICO</name>
<dbReference type="Proteomes" id="UP001501690">
    <property type="component" value="Unassembled WGS sequence"/>
</dbReference>
<organism evidence="2 3">
    <name type="scientific">Microbacterium sediminicola</name>
    <dbReference type="NCBI Taxonomy" id="415210"/>
    <lineage>
        <taxon>Bacteria</taxon>
        <taxon>Bacillati</taxon>
        <taxon>Actinomycetota</taxon>
        <taxon>Actinomycetes</taxon>
        <taxon>Micrococcales</taxon>
        <taxon>Microbacteriaceae</taxon>
        <taxon>Microbacterium</taxon>
    </lineage>
</organism>
<evidence type="ECO:0008006" key="4">
    <source>
        <dbReference type="Google" id="ProtNLM"/>
    </source>
</evidence>
<gene>
    <name evidence="2" type="ORF">GCM10009808_23320</name>
</gene>
<protein>
    <recommendedName>
        <fullName evidence="4">Potassium transporter Trk</fullName>
    </recommendedName>
</protein>
<keyword evidence="1" id="KW-1133">Transmembrane helix</keyword>
<feature type="transmembrane region" description="Helical" evidence="1">
    <location>
        <begin position="20"/>
        <end position="42"/>
    </location>
</feature>
<proteinExistence type="predicted"/>
<comment type="caution">
    <text evidence="2">The sequence shown here is derived from an EMBL/GenBank/DDBJ whole genome shotgun (WGS) entry which is preliminary data.</text>
</comment>
<feature type="transmembrane region" description="Helical" evidence="1">
    <location>
        <begin position="62"/>
        <end position="84"/>
    </location>
</feature>
<sequence length="106" mass="11391">MAPESADHIEQVTVRRSPKYGVFLVLGAALGLVVAMVLTFLFNGTDQVSANTGLVYSQMQVFGFLLLICAPAGIALGGAVALIFDRYYSHRTHTVDADHARIHTAD</sequence>
<keyword evidence="1" id="KW-0812">Transmembrane</keyword>
<keyword evidence="3" id="KW-1185">Reference proteome</keyword>
<evidence type="ECO:0000313" key="3">
    <source>
        <dbReference type="Proteomes" id="UP001501690"/>
    </source>
</evidence>
<dbReference type="EMBL" id="BAAAPL010000002">
    <property type="protein sequence ID" value="GAA1704692.1"/>
    <property type="molecule type" value="Genomic_DNA"/>
</dbReference>
<dbReference type="RefSeq" id="WP_344072792.1">
    <property type="nucleotide sequence ID" value="NZ_BAAAPL010000002.1"/>
</dbReference>
<accession>A0ABP4UFJ1</accession>
<reference evidence="3" key="1">
    <citation type="journal article" date="2019" name="Int. J. Syst. Evol. Microbiol.">
        <title>The Global Catalogue of Microorganisms (GCM) 10K type strain sequencing project: providing services to taxonomists for standard genome sequencing and annotation.</title>
        <authorList>
            <consortium name="The Broad Institute Genomics Platform"/>
            <consortium name="The Broad Institute Genome Sequencing Center for Infectious Disease"/>
            <person name="Wu L."/>
            <person name="Ma J."/>
        </authorList>
    </citation>
    <scope>NUCLEOTIDE SEQUENCE [LARGE SCALE GENOMIC DNA]</scope>
    <source>
        <strain evidence="3">JCM 15577</strain>
    </source>
</reference>
<evidence type="ECO:0000256" key="1">
    <source>
        <dbReference type="SAM" id="Phobius"/>
    </source>
</evidence>
<evidence type="ECO:0000313" key="2">
    <source>
        <dbReference type="EMBL" id="GAA1704692.1"/>
    </source>
</evidence>
<keyword evidence="1" id="KW-0472">Membrane</keyword>